<dbReference type="AlphaFoldDB" id="A0A7X0Q4X8"/>
<organism evidence="1 2">
    <name type="scientific">Ralstonia solanacearum</name>
    <name type="common">Pseudomonas solanacearum</name>
    <dbReference type="NCBI Taxonomy" id="305"/>
    <lineage>
        <taxon>Bacteria</taxon>
        <taxon>Pseudomonadati</taxon>
        <taxon>Pseudomonadota</taxon>
        <taxon>Betaproteobacteria</taxon>
        <taxon>Burkholderiales</taxon>
        <taxon>Burkholderiaceae</taxon>
        <taxon>Ralstonia</taxon>
        <taxon>Ralstonia solanacearum species complex</taxon>
    </lineage>
</organism>
<protein>
    <submittedName>
        <fullName evidence="1">Uncharacterized protein</fullName>
    </submittedName>
</protein>
<name>A0A7X0Q4X8_RALSL</name>
<dbReference type="RefSeq" id="WP_184849819.1">
    <property type="nucleotide sequence ID" value="NZ_JABZEH010000001.1"/>
</dbReference>
<proteinExistence type="predicted"/>
<evidence type="ECO:0000313" key="1">
    <source>
        <dbReference type="EMBL" id="MDB0524542.1"/>
    </source>
</evidence>
<gene>
    <name evidence="1" type="ORF">LBW55_23305</name>
</gene>
<reference evidence="1" key="1">
    <citation type="submission" date="2021-09" db="EMBL/GenBank/DDBJ databases">
        <title>Genomic analysis of Ralstonia spp.</title>
        <authorList>
            <person name="Aburjaile F."/>
            <person name="Ariute J.C."/>
            <person name="Pais A.K.L."/>
            <person name="Albuquerque G.M.R."/>
            <person name="Silva A.M.F."/>
            <person name="Brenig B."/>
            <person name="Azevedo V."/>
            <person name="Matiuzzi M."/>
            <person name="Ramos R."/>
            <person name="Goes-Neto A."/>
            <person name="Soares S."/>
            <person name="Iseppon A.M.B."/>
            <person name="Souza E."/>
            <person name="Gama M."/>
        </authorList>
    </citation>
    <scope>NUCLEOTIDE SEQUENCE</scope>
    <source>
        <strain evidence="1">B4</strain>
    </source>
</reference>
<sequence length="96" mass="10255">MKNSVDTQLSTLPRNLIEKCGYLVYGEAKPSAVLDRFEAWYWIDRPGELPGSDPVRIAGPTRPEALTYATSGEAVAMALQYGVIVAGELPSQGGAA</sequence>
<accession>A0A7X0Q4X8</accession>
<dbReference type="EMBL" id="JAIVEX010000015">
    <property type="protein sequence ID" value="MDB0524542.1"/>
    <property type="molecule type" value="Genomic_DNA"/>
</dbReference>
<evidence type="ECO:0000313" key="2">
    <source>
        <dbReference type="Proteomes" id="UP001143674"/>
    </source>
</evidence>
<dbReference type="Proteomes" id="UP001143674">
    <property type="component" value="Unassembled WGS sequence"/>
</dbReference>
<comment type="caution">
    <text evidence="1">The sequence shown here is derived from an EMBL/GenBank/DDBJ whole genome shotgun (WGS) entry which is preliminary data.</text>
</comment>